<protein>
    <recommendedName>
        <fullName evidence="2">Protein Flattop</fullName>
    </recommendedName>
    <alternativeName>
        <fullName evidence="3">Cilia- and flagella-associated protein 126</fullName>
    </alternativeName>
</protein>
<dbReference type="Pfam" id="PF22611">
    <property type="entry name" value="CFAP126"/>
    <property type="match status" value="1"/>
</dbReference>
<gene>
    <name evidence="6" type="ORF">Q5P01_007242</name>
</gene>
<evidence type="ECO:0000256" key="2">
    <source>
        <dbReference type="ARBA" id="ARBA00019181"/>
    </source>
</evidence>
<evidence type="ECO:0000256" key="1">
    <source>
        <dbReference type="ARBA" id="ARBA00009887"/>
    </source>
</evidence>
<keyword evidence="7" id="KW-1185">Reference proteome</keyword>
<comment type="caution">
    <text evidence="6">The sequence shown here is derived from an EMBL/GenBank/DDBJ whole genome shotgun (WGS) entry which is preliminary data.</text>
</comment>
<evidence type="ECO:0000256" key="3">
    <source>
        <dbReference type="ARBA" id="ARBA00033306"/>
    </source>
</evidence>
<dbReference type="Proteomes" id="UP001187415">
    <property type="component" value="Unassembled WGS sequence"/>
</dbReference>
<sequence>MSSSYSANQYDSAFKPQRLQNWCETKHFKERPTAHVGHTTFIANDRGHLLPGVEKRGSAWPDFKGTWDLPAHIPAHHVNPTARSAEGLRRLKVWGLDPQHTGKSQPQRGSKNTAKDVGKRTNEDLQQDSAEAQASSQSRPATGSERAPSQNQDSQAAVDGSVAQPAEDKHSAKSTGNGRPLSQAEEKPALSAIKERPGTETGRVRPASTGSETAGGQRAESSSRLNTEQDQ</sequence>
<feature type="compositionally biased region" description="Basic and acidic residues" evidence="5">
    <location>
        <begin position="184"/>
        <end position="198"/>
    </location>
</feature>
<evidence type="ECO:0000256" key="5">
    <source>
        <dbReference type="SAM" id="MobiDB-lite"/>
    </source>
</evidence>
<feature type="compositionally biased region" description="Basic and acidic residues" evidence="5">
    <location>
        <begin position="113"/>
        <end position="123"/>
    </location>
</feature>
<evidence type="ECO:0000313" key="6">
    <source>
        <dbReference type="EMBL" id="KAK2850966.1"/>
    </source>
</evidence>
<feature type="compositionally biased region" description="Low complexity" evidence="5">
    <location>
        <begin position="127"/>
        <end position="141"/>
    </location>
</feature>
<comment type="function">
    <text evidence="4">Microtubule inner protein (MIP) part of the dynein-decorated doublet microtubules (DMTs) in cilia axoneme. Acts as a regulator of cilium basal body docking and positioning in mono- and multiciliated cells. Regulates basal body docking and cilia formation in multiciliated lung cells. Regulates kinocilium positioning and stereocilia bundle morphogenesis in the inner ear.</text>
</comment>
<dbReference type="InterPro" id="IPR038797">
    <property type="entry name" value="Fltp"/>
</dbReference>
<dbReference type="PANTHER" id="PTHR34639:SF1">
    <property type="entry name" value="PROTEIN FLATTOP"/>
    <property type="match status" value="1"/>
</dbReference>
<name>A0AA88NBL4_CHASR</name>
<dbReference type="AlphaFoldDB" id="A0AA88NBL4"/>
<dbReference type="PANTHER" id="PTHR34639">
    <property type="entry name" value="PROTEIN FLATTOP"/>
    <property type="match status" value="1"/>
</dbReference>
<comment type="similarity">
    <text evidence="1">Belongs to the Flattop family.</text>
</comment>
<dbReference type="GO" id="GO:0044782">
    <property type="term" value="P:cilium organization"/>
    <property type="evidence" value="ECO:0007669"/>
    <property type="project" value="TreeGrafter"/>
</dbReference>
<proteinExistence type="inferred from homology"/>
<organism evidence="6 7">
    <name type="scientific">Channa striata</name>
    <name type="common">Snakehead murrel</name>
    <name type="synonym">Ophicephalus striatus</name>
    <dbReference type="NCBI Taxonomy" id="64152"/>
    <lineage>
        <taxon>Eukaryota</taxon>
        <taxon>Metazoa</taxon>
        <taxon>Chordata</taxon>
        <taxon>Craniata</taxon>
        <taxon>Vertebrata</taxon>
        <taxon>Euteleostomi</taxon>
        <taxon>Actinopterygii</taxon>
        <taxon>Neopterygii</taxon>
        <taxon>Teleostei</taxon>
        <taxon>Neoteleostei</taxon>
        <taxon>Acanthomorphata</taxon>
        <taxon>Anabantaria</taxon>
        <taxon>Anabantiformes</taxon>
        <taxon>Channoidei</taxon>
        <taxon>Channidae</taxon>
        <taxon>Channa</taxon>
    </lineage>
</organism>
<dbReference type="CDD" id="cd23705">
    <property type="entry name" value="Flattop"/>
    <property type="match status" value="1"/>
</dbReference>
<feature type="compositionally biased region" description="Polar residues" evidence="5">
    <location>
        <begin position="101"/>
        <end position="112"/>
    </location>
</feature>
<evidence type="ECO:0000256" key="4">
    <source>
        <dbReference type="ARBA" id="ARBA00045261"/>
    </source>
</evidence>
<feature type="compositionally biased region" description="Polar residues" evidence="5">
    <location>
        <begin position="208"/>
        <end position="231"/>
    </location>
</feature>
<evidence type="ECO:0000313" key="7">
    <source>
        <dbReference type="Proteomes" id="UP001187415"/>
    </source>
</evidence>
<dbReference type="EMBL" id="JAUPFM010000005">
    <property type="protein sequence ID" value="KAK2850966.1"/>
    <property type="molecule type" value="Genomic_DNA"/>
</dbReference>
<accession>A0AA88NBL4</accession>
<reference evidence="6" key="1">
    <citation type="submission" date="2023-07" db="EMBL/GenBank/DDBJ databases">
        <title>Chromosome-level Genome Assembly of Striped Snakehead (Channa striata).</title>
        <authorList>
            <person name="Liu H."/>
        </authorList>
    </citation>
    <scope>NUCLEOTIDE SEQUENCE</scope>
    <source>
        <strain evidence="6">Gz</strain>
        <tissue evidence="6">Muscle</tissue>
    </source>
</reference>
<feature type="region of interest" description="Disordered" evidence="5">
    <location>
        <begin position="97"/>
        <end position="231"/>
    </location>
</feature>
<dbReference type="GO" id="GO:0036064">
    <property type="term" value="C:ciliary basal body"/>
    <property type="evidence" value="ECO:0007669"/>
    <property type="project" value="TreeGrafter"/>
</dbReference>